<accession>Q6IWM9</accession>
<keyword evidence="6" id="KW-0146">Chitin degradation</keyword>
<protein>
    <recommendedName>
        <fullName evidence="2">chitinase</fullName>
        <ecNumber evidence="2">3.2.1.14</ecNumber>
    </recommendedName>
</protein>
<dbReference type="GO" id="GO:0008843">
    <property type="term" value="F:endochitinase activity"/>
    <property type="evidence" value="ECO:0007669"/>
    <property type="project" value="UniProtKB-EC"/>
</dbReference>
<name>Q6IWM9_BRABE</name>
<evidence type="ECO:0000256" key="7">
    <source>
        <dbReference type="ARBA" id="ARBA00023157"/>
    </source>
</evidence>
<evidence type="ECO:0000256" key="9">
    <source>
        <dbReference type="SAM" id="SignalP"/>
    </source>
</evidence>
<keyword evidence="5" id="KW-0677">Repeat</keyword>
<feature type="domain" description="Chitin-binding type-2" evidence="10">
    <location>
        <begin position="21"/>
        <end position="79"/>
    </location>
</feature>
<reference evidence="11" key="1">
    <citation type="submission" date="2004-05" db="EMBL/GenBank/DDBJ databases">
        <authorList>
            <person name="Zhang S."/>
            <person name="Liu Z."/>
            <person name="Li H."/>
            <person name="Fan C."/>
            <person name="Li L."/>
            <person name="Xu A."/>
        </authorList>
    </citation>
    <scope>NUCLEOTIDE SEQUENCE</scope>
</reference>
<keyword evidence="6" id="KW-0624">Polysaccharide degradation</keyword>
<dbReference type="PANTHER" id="PTHR23301">
    <property type="entry name" value="CHITIN BINDING PERITROPHIN-A"/>
    <property type="match status" value="1"/>
</dbReference>
<keyword evidence="6" id="KW-0119">Carbohydrate metabolism</keyword>
<dbReference type="InterPro" id="IPR036508">
    <property type="entry name" value="Chitin-bd_dom_sf"/>
</dbReference>
<evidence type="ECO:0000313" key="11">
    <source>
        <dbReference type="EMBL" id="AAT39419.1"/>
    </source>
</evidence>
<dbReference type="CAZy" id="CBM14">
    <property type="family name" value="Carbohydrate-Binding Module Family 14"/>
</dbReference>
<organism evidence="11">
    <name type="scientific">Branchiostoma belcheri tsingtauense</name>
    <dbReference type="NCBI Taxonomy" id="155462"/>
    <lineage>
        <taxon>Eukaryota</taxon>
        <taxon>Metazoa</taxon>
        <taxon>Chordata</taxon>
        <taxon>Cephalochordata</taxon>
        <taxon>Leptocardii</taxon>
        <taxon>Amphioxiformes</taxon>
        <taxon>Branchiostomatidae</taxon>
        <taxon>Branchiostoma</taxon>
    </lineage>
</organism>
<dbReference type="EC" id="3.2.1.14" evidence="2"/>
<feature type="signal peptide" evidence="9">
    <location>
        <begin position="1"/>
        <end position="22"/>
    </location>
</feature>
<dbReference type="GO" id="GO:0005576">
    <property type="term" value="C:extracellular region"/>
    <property type="evidence" value="ECO:0007669"/>
    <property type="project" value="InterPro"/>
</dbReference>
<feature type="chain" id="PRO_5004275401" description="chitinase" evidence="9">
    <location>
        <begin position="23"/>
        <end position="79"/>
    </location>
</feature>
<dbReference type="InterPro" id="IPR002557">
    <property type="entry name" value="Chitin-bd_dom"/>
</dbReference>
<comment type="catalytic activity">
    <reaction evidence="1">
        <text>Random endo-hydrolysis of N-acetyl-beta-D-glucosaminide (1-&gt;4)-beta-linkages in chitin and chitodextrins.</text>
        <dbReference type="EC" id="3.2.1.14"/>
    </reaction>
</comment>
<proteinExistence type="evidence at transcript level"/>
<dbReference type="PANTHER" id="PTHR23301:SF0">
    <property type="entry name" value="CHITIN-BINDING TYPE-2 DOMAIN-CONTAINING PROTEIN-RELATED"/>
    <property type="match status" value="1"/>
</dbReference>
<dbReference type="GO" id="GO:0006032">
    <property type="term" value="P:chitin catabolic process"/>
    <property type="evidence" value="ECO:0007669"/>
    <property type="project" value="UniProtKB-KW"/>
</dbReference>
<evidence type="ECO:0000256" key="1">
    <source>
        <dbReference type="ARBA" id="ARBA00000822"/>
    </source>
</evidence>
<dbReference type="Gene3D" id="2.170.140.10">
    <property type="entry name" value="Chitin binding domain"/>
    <property type="match status" value="1"/>
</dbReference>
<evidence type="ECO:0000256" key="6">
    <source>
        <dbReference type="ARBA" id="ARBA00023024"/>
    </source>
</evidence>
<keyword evidence="8" id="KW-0325">Glycoprotein</keyword>
<evidence type="ECO:0000256" key="2">
    <source>
        <dbReference type="ARBA" id="ARBA00012729"/>
    </source>
</evidence>
<keyword evidence="4 9" id="KW-0732">Signal</keyword>
<evidence type="ECO:0000259" key="10">
    <source>
        <dbReference type="PROSITE" id="PS50940"/>
    </source>
</evidence>
<keyword evidence="7" id="KW-1015">Disulfide bond</keyword>
<evidence type="ECO:0000256" key="8">
    <source>
        <dbReference type="ARBA" id="ARBA00023180"/>
    </source>
</evidence>
<keyword evidence="3" id="KW-0147">Chitin-binding</keyword>
<dbReference type="EMBL" id="AY616197">
    <property type="protein sequence ID" value="AAT39419.1"/>
    <property type="molecule type" value="mRNA"/>
</dbReference>
<evidence type="ECO:0000256" key="5">
    <source>
        <dbReference type="ARBA" id="ARBA00022737"/>
    </source>
</evidence>
<dbReference type="InterPro" id="IPR051940">
    <property type="entry name" value="Chitin_bind-dev_reg"/>
</dbReference>
<dbReference type="SUPFAM" id="SSF57625">
    <property type="entry name" value="Invertebrate chitin-binding proteins"/>
    <property type="match status" value="1"/>
</dbReference>
<dbReference type="GO" id="GO:0008061">
    <property type="term" value="F:chitin binding"/>
    <property type="evidence" value="ECO:0007669"/>
    <property type="project" value="UniProtKB-KW"/>
</dbReference>
<dbReference type="AlphaFoldDB" id="Q6IWM9"/>
<evidence type="ECO:0000256" key="3">
    <source>
        <dbReference type="ARBA" id="ARBA00022669"/>
    </source>
</evidence>
<dbReference type="Pfam" id="PF01607">
    <property type="entry name" value="CBM_14"/>
    <property type="match status" value="1"/>
</dbReference>
<dbReference type="SMART" id="SM00494">
    <property type="entry name" value="ChtBD2"/>
    <property type="match status" value="1"/>
</dbReference>
<evidence type="ECO:0000256" key="4">
    <source>
        <dbReference type="ARBA" id="ARBA00022729"/>
    </source>
</evidence>
<dbReference type="PROSITE" id="PS50940">
    <property type="entry name" value="CHIT_BIND_II"/>
    <property type="match status" value="1"/>
</dbReference>
<sequence length="79" mass="8406">MAPFTPLVLCIILAGASQLAESRCTGKPAGAYQHPDDCSKFYTCAEGGLQYEGISSCPAGLHFDQTQGYCNWANLVTCL</sequence>